<dbReference type="AlphaFoldDB" id="A0AAF1ASJ5"/>
<name>A0AAF1ASJ5_DAUCS</name>
<reference evidence="2" key="2">
    <citation type="submission" date="2022-03" db="EMBL/GenBank/DDBJ databases">
        <title>Draft title - Genomic analysis of global carrot germplasm unveils the trajectory of domestication and the origin of high carotenoid orange carrot.</title>
        <authorList>
            <person name="Iorizzo M."/>
            <person name="Ellison S."/>
            <person name="Senalik D."/>
            <person name="Macko-Podgorni A."/>
            <person name="Grzebelus D."/>
            <person name="Bostan H."/>
            <person name="Rolling W."/>
            <person name="Curaba J."/>
            <person name="Simon P."/>
        </authorList>
    </citation>
    <scope>NUCLEOTIDE SEQUENCE</scope>
    <source>
        <tissue evidence="2">Leaf</tissue>
    </source>
</reference>
<reference evidence="2" key="1">
    <citation type="journal article" date="2016" name="Nat. Genet.">
        <title>A high-quality carrot genome assembly provides new insights into carotenoid accumulation and asterid genome evolution.</title>
        <authorList>
            <person name="Iorizzo M."/>
            <person name="Ellison S."/>
            <person name="Senalik D."/>
            <person name="Zeng P."/>
            <person name="Satapoomin P."/>
            <person name="Huang J."/>
            <person name="Bowman M."/>
            <person name="Iovene M."/>
            <person name="Sanseverino W."/>
            <person name="Cavagnaro P."/>
            <person name="Yildiz M."/>
            <person name="Macko-Podgorni A."/>
            <person name="Moranska E."/>
            <person name="Grzebelus E."/>
            <person name="Grzebelus D."/>
            <person name="Ashrafi H."/>
            <person name="Zheng Z."/>
            <person name="Cheng S."/>
            <person name="Spooner D."/>
            <person name="Van Deynze A."/>
            <person name="Simon P."/>
        </authorList>
    </citation>
    <scope>NUCLEOTIDE SEQUENCE</scope>
    <source>
        <tissue evidence="2">Leaf</tissue>
    </source>
</reference>
<dbReference type="EMBL" id="CP093345">
    <property type="protein sequence ID" value="WOG90735.1"/>
    <property type="molecule type" value="Genomic_DNA"/>
</dbReference>
<sequence>MFCSFAPLVYFVCDPVTRQWVSLPRGRQNSSIFQRRYFGEGLVSKVNENNVVTSFRAVRVECQDVESFSMDLEVFASETGVWTAHTLVCPKKIQLLRRGIGPIDFNGIVHWFVHDMMVAFDPYRNDNQCRFIQFPDGCDTKNVEKHDGLYRLCNVSQGKLRYFEIAPEPSELICFKMWVLEDYEKGEWLMEFQVSRNDLFSDDESLSNLLPTATFIPLSFHQFDADVVYMRCVERSCIVTFNFRAKRMDVTCEVDGGVGDLSWRVVIPVVLSMWPAPLPRPRKGVTQAVIDM</sequence>
<organism evidence="2 3">
    <name type="scientific">Daucus carota subsp. sativus</name>
    <name type="common">Carrot</name>
    <dbReference type="NCBI Taxonomy" id="79200"/>
    <lineage>
        <taxon>Eukaryota</taxon>
        <taxon>Viridiplantae</taxon>
        <taxon>Streptophyta</taxon>
        <taxon>Embryophyta</taxon>
        <taxon>Tracheophyta</taxon>
        <taxon>Spermatophyta</taxon>
        <taxon>Magnoliopsida</taxon>
        <taxon>eudicotyledons</taxon>
        <taxon>Gunneridae</taxon>
        <taxon>Pentapetalae</taxon>
        <taxon>asterids</taxon>
        <taxon>campanulids</taxon>
        <taxon>Apiales</taxon>
        <taxon>Apiaceae</taxon>
        <taxon>Apioideae</taxon>
        <taxon>Scandiceae</taxon>
        <taxon>Daucinae</taxon>
        <taxon>Daucus</taxon>
        <taxon>Daucus sect. Daucus</taxon>
    </lineage>
</organism>
<dbReference type="Pfam" id="PF24750">
    <property type="entry name" value="b-prop_At3g26010-like"/>
    <property type="match status" value="1"/>
</dbReference>
<evidence type="ECO:0000313" key="3">
    <source>
        <dbReference type="Proteomes" id="UP000077755"/>
    </source>
</evidence>
<evidence type="ECO:0000313" key="2">
    <source>
        <dbReference type="EMBL" id="WOG90735.1"/>
    </source>
</evidence>
<dbReference type="InterPro" id="IPR056592">
    <property type="entry name" value="Beta-prop_At3g26010-like"/>
</dbReference>
<dbReference type="NCBIfam" id="TIGR01640">
    <property type="entry name" value="F_box_assoc_1"/>
    <property type="match status" value="1"/>
</dbReference>
<dbReference type="InterPro" id="IPR055290">
    <property type="entry name" value="At3g26010-like"/>
</dbReference>
<keyword evidence="3" id="KW-1185">Reference proteome</keyword>
<accession>A0AAF1ASJ5</accession>
<protein>
    <recommendedName>
        <fullName evidence="1">F-box protein At3g26010-like beta-propeller domain-containing protein</fullName>
    </recommendedName>
</protein>
<dbReference type="PANTHER" id="PTHR35546">
    <property type="entry name" value="F-BOX PROTEIN INTERACTION DOMAIN PROTEIN-RELATED"/>
    <property type="match status" value="1"/>
</dbReference>
<dbReference type="Proteomes" id="UP000077755">
    <property type="component" value="Chromosome 3"/>
</dbReference>
<gene>
    <name evidence="2" type="ORF">DCAR_0309979</name>
</gene>
<dbReference type="PANTHER" id="PTHR35546:SF87">
    <property type="entry name" value="F-BOX DOMAIN-CONTAINING PROTEIN"/>
    <property type="match status" value="1"/>
</dbReference>
<proteinExistence type="predicted"/>
<evidence type="ECO:0000259" key="1">
    <source>
        <dbReference type="Pfam" id="PF24750"/>
    </source>
</evidence>
<feature type="domain" description="F-box protein At3g26010-like beta-propeller" evidence="1">
    <location>
        <begin position="9"/>
        <end position="251"/>
    </location>
</feature>
<dbReference type="InterPro" id="IPR017451">
    <property type="entry name" value="F-box-assoc_interact_dom"/>
</dbReference>